<dbReference type="AlphaFoldDB" id="A0A117I183"/>
<dbReference type="Pfam" id="PF00072">
    <property type="entry name" value="Response_reg"/>
    <property type="match status" value="1"/>
</dbReference>
<dbReference type="SMART" id="SM00448">
    <property type="entry name" value="REC"/>
    <property type="match status" value="1"/>
</dbReference>
<evidence type="ECO:0000313" key="5">
    <source>
        <dbReference type="Proteomes" id="UP000069697"/>
    </source>
</evidence>
<evidence type="ECO:0000256" key="1">
    <source>
        <dbReference type="PROSITE-ProRule" id="PRU00169"/>
    </source>
</evidence>
<accession>A0A117I183</accession>
<feature type="domain" description="Response regulatory" evidence="2">
    <location>
        <begin position="2"/>
        <end position="118"/>
    </location>
</feature>
<dbReference type="Gene3D" id="3.40.50.2300">
    <property type="match status" value="1"/>
</dbReference>
<reference evidence="4 6" key="3">
    <citation type="submission" date="2016-11" db="EMBL/GenBank/DDBJ databases">
        <title>Paenibacillus species isolates.</title>
        <authorList>
            <person name="Beno S.M."/>
        </authorList>
    </citation>
    <scope>NUCLEOTIDE SEQUENCE [LARGE SCALE GENOMIC DNA]</scope>
    <source>
        <strain evidence="4 6">FSL H8-0246</strain>
    </source>
</reference>
<dbReference type="PROSITE" id="PS50110">
    <property type="entry name" value="RESPONSE_REGULATORY"/>
    <property type="match status" value="1"/>
</dbReference>
<evidence type="ECO:0000259" key="2">
    <source>
        <dbReference type="PROSITE" id="PS50110"/>
    </source>
</evidence>
<evidence type="ECO:0000313" key="6">
    <source>
        <dbReference type="Proteomes" id="UP000187134"/>
    </source>
</evidence>
<feature type="modified residue" description="4-aspartylphosphate" evidence="1">
    <location>
        <position position="53"/>
    </location>
</feature>
<comment type="caution">
    <text evidence="3">The sequence shown here is derived from an EMBL/GenBank/DDBJ whole genome shotgun (WGS) entry which is preliminary data.</text>
</comment>
<reference evidence="5" key="2">
    <citation type="submission" date="2016-01" db="EMBL/GenBank/DDBJ databases">
        <title>Draft Genome Sequence of Paenibacillus amylolyticus Heshi-A3 that Was Isolated from Fermented Rice Bran with Aging Salted Mackerel, Which Was Named Heshiko as Traditional Fermented Seafood in Japan.</title>
        <authorList>
            <person name="Akuzawa S."/>
            <person name="Nakagawa J."/>
            <person name="Kanekatsu T."/>
            <person name="Kubota E."/>
            <person name="Ohtake R."/>
            <person name="Suzuki T."/>
            <person name="Kanesaki Y."/>
        </authorList>
    </citation>
    <scope>NUCLEOTIDE SEQUENCE [LARGE SCALE GENOMIC DNA]</scope>
    <source>
        <strain evidence="5">Heshi-A3</strain>
    </source>
</reference>
<gene>
    <name evidence="4" type="ORF">BK131_08575</name>
    <name evidence="3" type="ORF">PAHA3_1854</name>
</gene>
<dbReference type="InterPro" id="IPR052048">
    <property type="entry name" value="ST_Response_Regulator"/>
</dbReference>
<dbReference type="Proteomes" id="UP000069697">
    <property type="component" value="Unassembled WGS sequence"/>
</dbReference>
<dbReference type="SUPFAM" id="SSF52172">
    <property type="entry name" value="CheY-like"/>
    <property type="match status" value="1"/>
</dbReference>
<dbReference type="RefSeq" id="WP_062834433.1">
    <property type="nucleotide sequence ID" value="NZ_BCNV01000001.1"/>
</dbReference>
<organism evidence="3 5">
    <name type="scientific">Paenibacillus amylolyticus</name>
    <dbReference type="NCBI Taxonomy" id="1451"/>
    <lineage>
        <taxon>Bacteria</taxon>
        <taxon>Bacillati</taxon>
        <taxon>Bacillota</taxon>
        <taxon>Bacilli</taxon>
        <taxon>Bacillales</taxon>
        <taxon>Paenibacillaceae</taxon>
        <taxon>Paenibacillus</taxon>
    </lineage>
</organism>
<protein>
    <submittedName>
        <fullName evidence="3">Response regulator</fullName>
    </submittedName>
</protein>
<dbReference type="OrthoDB" id="9797769at2"/>
<reference evidence="3 5" key="1">
    <citation type="journal article" date="2016" name="Genome Announc.">
        <title>Draft Genome Sequence of Paenibacillus amylolyticus Heshi-A3, Isolated from Fermented Rice Bran in a Japanese Fermented Seafood Dish.</title>
        <authorList>
            <person name="Akuzawa S."/>
            <person name="Nagaoka J."/>
            <person name="Kanekatsu M."/>
            <person name="Kubota E."/>
            <person name="Ohtake R."/>
            <person name="Suzuki T."/>
            <person name="Kanesaki Y."/>
        </authorList>
    </citation>
    <scope>NUCLEOTIDE SEQUENCE [LARGE SCALE GENOMIC DNA]</scope>
    <source>
        <strain evidence="3 5">Heshi-A3</strain>
    </source>
</reference>
<dbReference type="EMBL" id="MRTJ01000001">
    <property type="protein sequence ID" value="OMF17979.1"/>
    <property type="molecule type" value="Genomic_DNA"/>
</dbReference>
<dbReference type="PANTHER" id="PTHR43228:SF1">
    <property type="entry name" value="TWO-COMPONENT RESPONSE REGULATOR ARR22"/>
    <property type="match status" value="1"/>
</dbReference>
<dbReference type="CDD" id="cd00156">
    <property type="entry name" value="REC"/>
    <property type="match status" value="1"/>
</dbReference>
<dbReference type="PANTHER" id="PTHR43228">
    <property type="entry name" value="TWO-COMPONENT RESPONSE REGULATOR"/>
    <property type="match status" value="1"/>
</dbReference>
<dbReference type="EMBL" id="BCNV01000001">
    <property type="protein sequence ID" value="GAS81780.1"/>
    <property type="molecule type" value="Genomic_DNA"/>
</dbReference>
<dbReference type="Proteomes" id="UP000187134">
    <property type="component" value="Unassembled WGS sequence"/>
</dbReference>
<dbReference type="InterPro" id="IPR011006">
    <property type="entry name" value="CheY-like_superfamily"/>
</dbReference>
<dbReference type="InterPro" id="IPR001789">
    <property type="entry name" value="Sig_transdc_resp-reg_receiver"/>
</dbReference>
<sequence length="124" mass="14058">MKVLIVEDSIFVQKLLRKLIVDHIPECEIQIASNGEQGYNLFQEFRPDFITTDLLMPGLNGQEMLRMIRETDSTVKIIILSADIQKTTRDEVENLGISGFLNKPLTAEKANTLIQLIQAAYHAE</sequence>
<keyword evidence="1" id="KW-0597">Phosphoprotein</keyword>
<name>A0A117I183_PAEAM</name>
<evidence type="ECO:0000313" key="4">
    <source>
        <dbReference type="EMBL" id="OMF17979.1"/>
    </source>
</evidence>
<evidence type="ECO:0000313" key="3">
    <source>
        <dbReference type="EMBL" id="GAS81780.1"/>
    </source>
</evidence>
<dbReference type="GO" id="GO:0000160">
    <property type="term" value="P:phosphorelay signal transduction system"/>
    <property type="evidence" value="ECO:0007669"/>
    <property type="project" value="InterPro"/>
</dbReference>
<proteinExistence type="predicted"/>